<dbReference type="Proteomes" id="UP000294862">
    <property type="component" value="Unassembled WGS sequence"/>
</dbReference>
<dbReference type="AlphaFoldDB" id="A0A4R2I029"/>
<sequence>MRALMRELIELYAGLLQWQGYAWPATGRTRDAHARGTDSLQA</sequence>
<name>A0A4R2I029_9GAMM</name>
<organism evidence="1 2">
    <name type="scientific">Dokdonella fugitiva</name>
    <dbReference type="NCBI Taxonomy" id="328517"/>
    <lineage>
        <taxon>Bacteria</taxon>
        <taxon>Pseudomonadati</taxon>
        <taxon>Pseudomonadota</taxon>
        <taxon>Gammaproteobacteria</taxon>
        <taxon>Lysobacterales</taxon>
        <taxon>Rhodanobacteraceae</taxon>
        <taxon>Dokdonella</taxon>
    </lineage>
</organism>
<dbReference type="EMBL" id="SLWQ01000010">
    <property type="protein sequence ID" value="TCO37254.1"/>
    <property type="molecule type" value="Genomic_DNA"/>
</dbReference>
<proteinExistence type="predicted"/>
<evidence type="ECO:0000313" key="2">
    <source>
        <dbReference type="Proteomes" id="UP000294862"/>
    </source>
</evidence>
<keyword evidence="2" id="KW-1185">Reference proteome</keyword>
<reference evidence="1 2" key="1">
    <citation type="journal article" date="2015" name="Stand. Genomic Sci.">
        <title>Genomic Encyclopedia of Bacterial and Archaeal Type Strains, Phase III: the genomes of soil and plant-associated and newly described type strains.</title>
        <authorList>
            <person name="Whitman W.B."/>
            <person name="Woyke T."/>
            <person name="Klenk H.P."/>
            <person name="Zhou Y."/>
            <person name="Lilburn T.G."/>
            <person name="Beck B.J."/>
            <person name="De Vos P."/>
            <person name="Vandamme P."/>
            <person name="Eisen J.A."/>
            <person name="Garrity G."/>
            <person name="Hugenholtz P."/>
            <person name="Kyrpides N.C."/>
        </authorList>
    </citation>
    <scope>NUCLEOTIDE SEQUENCE [LARGE SCALE GENOMIC DNA]</scope>
    <source>
        <strain evidence="1 2">A3</strain>
    </source>
</reference>
<comment type="caution">
    <text evidence="1">The sequence shown here is derived from an EMBL/GenBank/DDBJ whole genome shotgun (WGS) entry which is preliminary data.</text>
</comment>
<evidence type="ECO:0000313" key="1">
    <source>
        <dbReference type="EMBL" id="TCO37254.1"/>
    </source>
</evidence>
<protein>
    <submittedName>
        <fullName evidence="1">Uncharacterized protein</fullName>
    </submittedName>
</protein>
<dbReference type="RefSeq" id="WP_259393387.1">
    <property type="nucleotide sequence ID" value="NZ_JACGXM010000008.1"/>
</dbReference>
<gene>
    <name evidence="1" type="ORF">EV148_11065</name>
</gene>
<accession>A0A4R2I029</accession>